<comment type="caution">
    <text evidence="2">The sequence shown here is derived from an EMBL/GenBank/DDBJ whole genome shotgun (WGS) entry which is preliminary data.</text>
</comment>
<gene>
    <name evidence="2" type="ORF">D0Z08_11055</name>
</gene>
<evidence type="ECO:0000256" key="1">
    <source>
        <dbReference type="SAM" id="MobiDB-lite"/>
    </source>
</evidence>
<dbReference type="AlphaFoldDB" id="A0A417Y3G0"/>
<evidence type="ECO:0000313" key="3">
    <source>
        <dbReference type="Proteomes" id="UP000283644"/>
    </source>
</evidence>
<evidence type="ECO:0000313" key="2">
    <source>
        <dbReference type="EMBL" id="RHW27192.1"/>
    </source>
</evidence>
<reference evidence="2 3" key="1">
    <citation type="submission" date="2018-09" db="EMBL/GenBank/DDBJ databases">
        <title>Genome sequencing of Nocardioides immobilis CCTCC AB 2017083 for comparison to Nocardioides silvaticus.</title>
        <authorList>
            <person name="Li C."/>
            <person name="Wang G."/>
        </authorList>
    </citation>
    <scope>NUCLEOTIDE SEQUENCE [LARGE SCALE GENOMIC DNA]</scope>
    <source>
        <strain evidence="2 3">CCTCC AB 2017083</strain>
    </source>
</reference>
<feature type="compositionally biased region" description="Low complexity" evidence="1">
    <location>
        <begin position="133"/>
        <end position="144"/>
    </location>
</feature>
<feature type="region of interest" description="Disordered" evidence="1">
    <location>
        <begin position="119"/>
        <end position="172"/>
    </location>
</feature>
<dbReference type="EMBL" id="QXGH01000014">
    <property type="protein sequence ID" value="RHW27192.1"/>
    <property type="molecule type" value="Genomic_DNA"/>
</dbReference>
<name>A0A417Y3G0_9ACTN</name>
<accession>A0A417Y3G0</accession>
<dbReference type="Proteomes" id="UP000283644">
    <property type="component" value="Unassembled WGS sequence"/>
</dbReference>
<keyword evidence="3" id="KW-1185">Reference proteome</keyword>
<proteinExistence type="predicted"/>
<organism evidence="2 3">
    <name type="scientific">Nocardioides immobilis</name>
    <dbReference type="NCBI Taxonomy" id="2049295"/>
    <lineage>
        <taxon>Bacteria</taxon>
        <taxon>Bacillati</taxon>
        <taxon>Actinomycetota</taxon>
        <taxon>Actinomycetes</taxon>
        <taxon>Propionibacteriales</taxon>
        <taxon>Nocardioidaceae</taxon>
        <taxon>Nocardioides</taxon>
    </lineage>
</organism>
<sequence>MTTISTTASATHSHSRLFFCRGGVGYDGPPALPYGDPGGGPCGAPAPGGGPLGATWPGPAFGETGRNWVGGAELPAGAPEDCGAHGERCPPPAGGAWAGGAWAGGAEGLGHWGDAGGTCRRSAVHANPSQRRSQPGPSGYQPGGAAEPPSPFVMARSSHAPRSDKQQMQWSQ</sequence>
<protein>
    <submittedName>
        <fullName evidence="2">Uncharacterized protein</fullName>
    </submittedName>
</protein>